<dbReference type="InterPro" id="IPR029063">
    <property type="entry name" value="SAM-dependent_MTases_sf"/>
</dbReference>
<evidence type="ECO:0000256" key="2">
    <source>
        <dbReference type="ARBA" id="ARBA00022679"/>
    </source>
</evidence>
<dbReference type="GO" id="GO:0032259">
    <property type="term" value="P:methylation"/>
    <property type="evidence" value="ECO:0007669"/>
    <property type="project" value="UniProtKB-KW"/>
</dbReference>
<accession>A0A3M4LFV7</accession>
<sequence>MSDDSRFFAFLKDRIGLDVTSVGEAIIVRALRQRFQTTHSLDDEAYWQLLLSSAEEQQALIEAVIVPETWFFRYPESFLTLARLVAERLLPLGDARPLRILSLPCSTGEEPYSIAMALLDANIGIQHFRIDAIDISPLSIQKACRGIYGKNSFRGSDLGYRERFFKPVEDGYQIEERVRARVNFQSGNLLDPNLATQEPYDFVFCRNLVIYFDQPTQRHVFKVLKRLTREDGVLFIGPAEGNLLARVGMRSTGIAQSFAFRHAPVQSESVLAEPVPIARTVAPPPAREPSPRPYAPANPPVASRPAPITSGKDETAAQLASIASLANEGKSAEARIACERYLQQHEPVAQVFYWLGLLSEVEGNAAQAQGFYRKALYLQPQHAESLAQLAALLAAQGDSAGARRLQDRAARGANKQGSNR</sequence>
<dbReference type="PROSITE" id="PS50123">
    <property type="entry name" value="CHER"/>
    <property type="match status" value="1"/>
</dbReference>
<dbReference type="PANTHER" id="PTHR24422:SF19">
    <property type="entry name" value="CHEMOTAXIS PROTEIN METHYLTRANSFERASE"/>
    <property type="match status" value="1"/>
</dbReference>
<evidence type="ECO:0000256" key="5">
    <source>
        <dbReference type="SAM" id="MobiDB-lite"/>
    </source>
</evidence>
<dbReference type="InterPro" id="IPR022642">
    <property type="entry name" value="CheR_C"/>
</dbReference>
<keyword evidence="4" id="KW-0802">TPR repeat</keyword>
<dbReference type="RefSeq" id="WP_122318670.1">
    <property type="nucleotide sequence ID" value="NZ_RBRE01000103.1"/>
</dbReference>
<dbReference type="EMBL" id="RBRE01000103">
    <property type="protein sequence ID" value="RMQ39994.1"/>
    <property type="molecule type" value="Genomic_DNA"/>
</dbReference>
<dbReference type="SMART" id="SM00138">
    <property type="entry name" value="MeTrc"/>
    <property type="match status" value="1"/>
</dbReference>
<dbReference type="PANTHER" id="PTHR24422">
    <property type="entry name" value="CHEMOTAXIS PROTEIN METHYLTRANSFERASE"/>
    <property type="match status" value="1"/>
</dbReference>
<organism evidence="7 8">
    <name type="scientific">Pseudomonas cichorii</name>
    <dbReference type="NCBI Taxonomy" id="36746"/>
    <lineage>
        <taxon>Bacteria</taxon>
        <taxon>Pseudomonadati</taxon>
        <taxon>Pseudomonadota</taxon>
        <taxon>Gammaproteobacteria</taxon>
        <taxon>Pseudomonadales</taxon>
        <taxon>Pseudomonadaceae</taxon>
        <taxon>Pseudomonas</taxon>
    </lineage>
</organism>
<comment type="caution">
    <text evidence="7">The sequence shown here is derived from an EMBL/GenBank/DDBJ whole genome shotgun (WGS) entry which is preliminary data.</text>
</comment>
<evidence type="ECO:0000313" key="8">
    <source>
        <dbReference type="Proteomes" id="UP000277236"/>
    </source>
</evidence>
<proteinExistence type="predicted"/>
<keyword evidence="1 7" id="KW-0489">Methyltransferase</keyword>
<protein>
    <submittedName>
        <fullName evidence="7">Protein-glutamate O-methyltransferase</fullName>
    </submittedName>
</protein>
<feature type="domain" description="CheR-type methyltransferase" evidence="6">
    <location>
        <begin position="1"/>
        <end position="240"/>
    </location>
</feature>
<evidence type="ECO:0000256" key="3">
    <source>
        <dbReference type="ARBA" id="ARBA00022691"/>
    </source>
</evidence>
<dbReference type="InterPro" id="IPR011990">
    <property type="entry name" value="TPR-like_helical_dom_sf"/>
</dbReference>
<dbReference type="GO" id="GO:0008757">
    <property type="term" value="F:S-adenosylmethionine-dependent methyltransferase activity"/>
    <property type="evidence" value="ECO:0007669"/>
    <property type="project" value="InterPro"/>
</dbReference>
<dbReference type="OrthoDB" id="9816309at2"/>
<dbReference type="Pfam" id="PF01739">
    <property type="entry name" value="CheR"/>
    <property type="match status" value="1"/>
</dbReference>
<keyword evidence="3" id="KW-0949">S-adenosyl-L-methionine</keyword>
<name>A0A3M4LFV7_PSECI</name>
<feature type="repeat" description="TPR" evidence="4">
    <location>
        <begin position="349"/>
        <end position="382"/>
    </location>
</feature>
<evidence type="ECO:0000313" key="7">
    <source>
        <dbReference type="EMBL" id="RMQ39994.1"/>
    </source>
</evidence>
<dbReference type="Gene3D" id="1.25.40.10">
    <property type="entry name" value="Tetratricopeptide repeat domain"/>
    <property type="match status" value="1"/>
</dbReference>
<dbReference type="CDD" id="cd02440">
    <property type="entry name" value="AdoMet_MTases"/>
    <property type="match status" value="1"/>
</dbReference>
<gene>
    <name evidence="7" type="ORF">ALQ04_100561</name>
</gene>
<feature type="region of interest" description="Disordered" evidence="5">
    <location>
        <begin position="281"/>
        <end position="313"/>
    </location>
</feature>
<dbReference type="SUPFAM" id="SSF48452">
    <property type="entry name" value="TPR-like"/>
    <property type="match status" value="1"/>
</dbReference>
<dbReference type="AlphaFoldDB" id="A0A3M4LFV7"/>
<dbReference type="Proteomes" id="UP000277236">
    <property type="component" value="Unassembled WGS sequence"/>
</dbReference>
<keyword evidence="2 7" id="KW-0808">Transferase</keyword>
<dbReference type="InterPro" id="IPR000780">
    <property type="entry name" value="CheR_MeTrfase"/>
</dbReference>
<dbReference type="Gene3D" id="3.40.50.150">
    <property type="entry name" value="Vaccinia Virus protein VP39"/>
    <property type="match status" value="1"/>
</dbReference>
<dbReference type="SUPFAM" id="SSF53335">
    <property type="entry name" value="S-adenosyl-L-methionine-dependent methyltransferases"/>
    <property type="match status" value="1"/>
</dbReference>
<dbReference type="PRINTS" id="PR00996">
    <property type="entry name" value="CHERMTFRASE"/>
</dbReference>
<reference evidence="7 8" key="1">
    <citation type="submission" date="2018-08" db="EMBL/GenBank/DDBJ databases">
        <title>Recombination of ecologically and evolutionarily significant loci maintains genetic cohesion in the Pseudomonas syringae species complex.</title>
        <authorList>
            <person name="Dillon M."/>
            <person name="Thakur S."/>
            <person name="Almeida R.N.D."/>
            <person name="Weir B.S."/>
            <person name="Guttman D.S."/>
        </authorList>
    </citation>
    <scope>NUCLEOTIDE SEQUENCE [LARGE SCALE GENOMIC DNA]</scope>
    <source>
        <strain evidence="7 8">ICMP 3353</strain>
    </source>
</reference>
<dbReference type="PROSITE" id="PS50005">
    <property type="entry name" value="TPR"/>
    <property type="match status" value="1"/>
</dbReference>
<evidence type="ECO:0000256" key="4">
    <source>
        <dbReference type="PROSITE-ProRule" id="PRU00339"/>
    </source>
</evidence>
<evidence type="ECO:0000256" key="1">
    <source>
        <dbReference type="ARBA" id="ARBA00022603"/>
    </source>
</evidence>
<feature type="compositionally biased region" description="Pro residues" evidence="5">
    <location>
        <begin position="282"/>
        <end position="299"/>
    </location>
</feature>
<evidence type="ECO:0000259" key="6">
    <source>
        <dbReference type="PROSITE" id="PS50123"/>
    </source>
</evidence>
<dbReference type="InterPro" id="IPR050903">
    <property type="entry name" value="Bact_Chemotaxis_MeTrfase"/>
</dbReference>
<dbReference type="InterPro" id="IPR019734">
    <property type="entry name" value="TPR_rpt"/>
</dbReference>